<accession>U6B4H4</accession>
<proteinExistence type="predicted"/>
<organism evidence="2 3">
    <name type="scientific">Candidatus Liberibacter americanus str. Sao Paulo</name>
    <dbReference type="NCBI Taxonomy" id="1261131"/>
    <lineage>
        <taxon>Bacteria</taxon>
        <taxon>Pseudomonadati</taxon>
        <taxon>Pseudomonadota</taxon>
        <taxon>Alphaproteobacteria</taxon>
        <taxon>Hyphomicrobiales</taxon>
        <taxon>Rhizobiaceae</taxon>
        <taxon>Liberibacter</taxon>
    </lineage>
</organism>
<dbReference type="HOGENOM" id="CLU_2988071_0_0_5"/>
<dbReference type="KEGG" id="lar:lam_433"/>
<reference evidence="2 3" key="1">
    <citation type="journal article" date="2014" name="Mol. Plant Microbe Interact.">
        <title>The complete genome sequence of Candidatus Liberibacter americanus, associated with citrus Huanglongbing.</title>
        <authorList>
            <person name="Wulff N.A."/>
            <person name="Zhang S."/>
            <person name="Setubal J.C."/>
            <person name="Almeida N.F."/>
            <person name="Martins E.C."/>
            <person name="Harakava R."/>
            <person name="Kumar D."/>
            <person name="Rangel L.T."/>
            <person name="Foissac X."/>
            <person name="Bove J."/>
            <person name="Gabriel D.W."/>
        </authorList>
    </citation>
    <scope>NUCLEOTIDE SEQUENCE [LARGE SCALE GENOMIC DNA]</scope>
    <source>
        <strain evidence="2 3">Sao Paulo</strain>
    </source>
</reference>
<evidence type="ECO:0000313" key="2">
    <source>
        <dbReference type="EMBL" id="AHA27795.1"/>
    </source>
</evidence>
<dbReference type="Proteomes" id="UP000017862">
    <property type="component" value="Chromosome"/>
</dbReference>
<feature type="signal peptide" evidence="1">
    <location>
        <begin position="1"/>
        <end position="21"/>
    </location>
</feature>
<evidence type="ECO:0000313" key="3">
    <source>
        <dbReference type="Proteomes" id="UP000017862"/>
    </source>
</evidence>
<gene>
    <name evidence="2" type="ORF">lam_433</name>
</gene>
<dbReference type="EMBL" id="CP006604">
    <property type="protein sequence ID" value="AHA27795.1"/>
    <property type="molecule type" value="Genomic_DNA"/>
</dbReference>
<protein>
    <submittedName>
        <fullName evidence="2">Uncharacterized protein</fullName>
    </submittedName>
</protein>
<sequence length="57" mass="6326">MRYLYLSVVLCVLANVNTAKASSLIVIDSNVKKSNSIIIIKEEKSISNSKKIKTDIK</sequence>
<evidence type="ECO:0000256" key="1">
    <source>
        <dbReference type="SAM" id="SignalP"/>
    </source>
</evidence>
<keyword evidence="3" id="KW-1185">Reference proteome</keyword>
<feature type="chain" id="PRO_5004667853" evidence="1">
    <location>
        <begin position="22"/>
        <end position="57"/>
    </location>
</feature>
<dbReference type="AlphaFoldDB" id="U6B4H4"/>
<keyword evidence="1" id="KW-0732">Signal</keyword>
<name>U6B4H4_9HYPH</name>